<dbReference type="NCBIfam" id="NF033524">
    <property type="entry name" value="lasso_PadeA_fam"/>
    <property type="match status" value="1"/>
</dbReference>
<comment type="caution">
    <text evidence="1">The sequence shown here is derived from an EMBL/GenBank/DDBJ whole genome shotgun (WGS) entry which is preliminary data.</text>
</comment>
<name>A0A8J4M2K7_9BACL</name>
<accession>A0A8J4M2K7</accession>
<reference evidence="1" key="1">
    <citation type="submission" date="2021-04" db="EMBL/GenBank/DDBJ databases">
        <title>Draft genome sequence of Xylanibacillus composti strain K13.</title>
        <authorList>
            <person name="Uke A."/>
            <person name="Chhe C."/>
            <person name="Baramee S."/>
            <person name="Kosugi A."/>
        </authorList>
    </citation>
    <scope>NUCLEOTIDE SEQUENCE</scope>
    <source>
        <strain evidence="1">K13</strain>
    </source>
</reference>
<keyword evidence="2" id="KW-1185">Reference proteome</keyword>
<dbReference type="EMBL" id="BOVK01000032">
    <property type="protein sequence ID" value="GIQ69784.1"/>
    <property type="molecule type" value="Genomic_DNA"/>
</dbReference>
<dbReference type="Proteomes" id="UP000677918">
    <property type="component" value="Unassembled WGS sequence"/>
</dbReference>
<gene>
    <name evidence="1" type="ORF">XYCOK13_26080</name>
</gene>
<evidence type="ECO:0008006" key="3">
    <source>
        <dbReference type="Google" id="ProtNLM"/>
    </source>
</evidence>
<protein>
    <recommendedName>
        <fullName evidence="3">Paeninodin family lasso peptide</fullName>
    </recommendedName>
</protein>
<evidence type="ECO:0000313" key="2">
    <source>
        <dbReference type="Proteomes" id="UP000677918"/>
    </source>
</evidence>
<organism evidence="1 2">
    <name type="scientific">Xylanibacillus composti</name>
    <dbReference type="NCBI Taxonomy" id="1572762"/>
    <lineage>
        <taxon>Bacteria</taxon>
        <taxon>Bacillati</taxon>
        <taxon>Bacillota</taxon>
        <taxon>Bacilli</taxon>
        <taxon>Bacillales</taxon>
        <taxon>Paenibacillaceae</taxon>
        <taxon>Xylanibacillus</taxon>
    </lineage>
</organism>
<proteinExistence type="predicted"/>
<sequence length="43" mass="4876">MQNAKKEWAAPNLEVLNVNKTMEGPGWRNIDWATPSDADLYNS</sequence>
<dbReference type="AlphaFoldDB" id="A0A8J4M2K7"/>
<dbReference type="RefSeq" id="WP_213412567.1">
    <property type="nucleotide sequence ID" value="NZ_BOVK01000032.1"/>
</dbReference>
<dbReference type="InterPro" id="IPR049825">
    <property type="entry name" value="Lasso_PadeA-like"/>
</dbReference>
<evidence type="ECO:0000313" key="1">
    <source>
        <dbReference type="EMBL" id="GIQ69784.1"/>
    </source>
</evidence>